<dbReference type="PANTHER" id="PTHR13479">
    <property type="entry name" value="30S RIBOSOMAL PROTEIN S18"/>
    <property type="match status" value="1"/>
</dbReference>
<proteinExistence type="predicted"/>
<dbReference type="PANTHER" id="PTHR13479:SF66">
    <property type="entry name" value="LARGE RIBOSOMAL SUBUNIT PROTEIN ML66"/>
    <property type="match status" value="1"/>
</dbReference>
<keyword evidence="4" id="KW-1185">Reference proteome</keyword>
<dbReference type="InterPro" id="IPR036870">
    <property type="entry name" value="Ribosomal_bS18_sf"/>
</dbReference>
<evidence type="ECO:0000256" key="2">
    <source>
        <dbReference type="ARBA" id="ARBA00023274"/>
    </source>
</evidence>
<protein>
    <recommendedName>
        <fullName evidence="5">28S ribosomal protein S18a, mitochondrial</fullName>
    </recommendedName>
</protein>
<keyword evidence="2" id="KW-0687">Ribonucleoprotein</keyword>
<dbReference type="EMBL" id="JABFTP020000185">
    <property type="protein sequence ID" value="KAL3286538.1"/>
    <property type="molecule type" value="Genomic_DNA"/>
</dbReference>
<organism evidence="3 4">
    <name type="scientific">Cryptolaemus montrouzieri</name>
    <dbReference type="NCBI Taxonomy" id="559131"/>
    <lineage>
        <taxon>Eukaryota</taxon>
        <taxon>Metazoa</taxon>
        <taxon>Ecdysozoa</taxon>
        <taxon>Arthropoda</taxon>
        <taxon>Hexapoda</taxon>
        <taxon>Insecta</taxon>
        <taxon>Pterygota</taxon>
        <taxon>Neoptera</taxon>
        <taxon>Endopterygota</taxon>
        <taxon>Coleoptera</taxon>
        <taxon>Polyphaga</taxon>
        <taxon>Cucujiformia</taxon>
        <taxon>Coccinelloidea</taxon>
        <taxon>Coccinellidae</taxon>
        <taxon>Scymninae</taxon>
        <taxon>Scymnini</taxon>
        <taxon>Cryptolaemus</taxon>
    </lineage>
</organism>
<keyword evidence="1" id="KW-0689">Ribosomal protein</keyword>
<evidence type="ECO:0000313" key="3">
    <source>
        <dbReference type="EMBL" id="KAL3286538.1"/>
    </source>
</evidence>
<evidence type="ECO:0000256" key="1">
    <source>
        <dbReference type="ARBA" id="ARBA00022980"/>
    </source>
</evidence>
<sequence length="180" mass="20285">MPGVIRMCASGVNPKFHIILQNALEVGVIHGFGSFKVNVLSDGIRTFSVTANLRIKEIITIEDGNHIRITANISESDRKPYLVKNENDRACPLCASGLHVKHTDVLILSQFVRSDGCMLPRRITGLCSKQQRIVSSLVTMAQKSGLMPNLNPANSNRDPQKRYKWEKFNKYFDESTIKWK</sequence>
<evidence type="ECO:0000313" key="4">
    <source>
        <dbReference type="Proteomes" id="UP001516400"/>
    </source>
</evidence>
<dbReference type="GO" id="GO:1990904">
    <property type="term" value="C:ribonucleoprotein complex"/>
    <property type="evidence" value="ECO:0007669"/>
    <property type="project" value="UniProtKB-KW"/>
</dbReference>
<reference evidence="3 4" key="1">
    <citation type="journal article" date="2021" name="BMC Biol.">
        <title>Horizontally acquired antibacterial genes associated with adaptive radiation of ladybird beetles.</title>
        <authorList>
            <person name="Li H.S."/>
            <person name="Tang X.F."/>
            <person name="Huang Y.H."/>
            <person name="Xu Z.Y."/>
            <person name="Chen M.L."/>
            <person name="Du X.Y."/>
            <person name="Qiu B.Y."/>
            <person name="Chen P.T."/>
            <person name="Zhang W."/>
            <person name="Slipinski A."/>
            <person name="Escalona H.E."/>
            <person name="Waterhouse R.M."/>
            <person name="Zwick A."/>
            <person name="Pang H."/>
        </authorList>
    </citation>
    <scope>NUCLEOTIDE SEQUENCE [LARGE SCALE GENOMIC DNA]</scope>
    <source>
        <strain evidence="3">SYSU2018</strain>
    </source>
</reference>
<dbReference type="AlphaFoldDB" id="A0ABD2P722"/>
<evidence type="ECO:0008006" key="5">
    <source>
        <dbReference type="Google" id="ProtNLM"/>
    </source>
</evidence>
<dbReference type="SUPFAM" id="SSF46911">
    <property type="entry name" value="Ribosomal protein S18"/>
    <property type="match status" value="1"/>
</dbReference>
<comment type="caution">
    <text evidence="3">The sequence shown here is derived from an EMBL/GenBank/DDBJ whole genome shotgun (WGS) entry which is preliminary data.</text>
</comment>
<name>A0ABD2P722_9CUCU</name>
<dbReference type="InterPro" id="IPR001648">
    <property type="entry name" value="Ribosomal_bS18"/>
</dbReference>
<dbReference type="Proteomes" id="UP001516400">
    <property type="component" value="Unassembled WGS sequence"/>
</dbReference>
<dbReference type="GO" id="GO:0005840">
    <property type="term" value="C:ribosome"/>
    <property type="evidence" value="ECO:0007669"/>
    <property type="project" value="UniProtKB-KW"/>
</dbReference>
<gene>
    <name evidence="3" type="ORF">HHI36_001043</name>
</gene>
<dbReference type="Pfam" id="PF01084">
    <property type="entry name" value="Ribosomal_S18"/>
    <property type="match status" value="1"/>
</dbReference>
<dbReference type="Gene3D" id="4.10.640.10">
    <property type="entry name" value="Ribosomal protein S18"/>
    <property type="match status" value="1"/>
</dbReference>
<accession>A0ABD2P722</accession>